<evidence type="ECO:0000256" key="4">
    <source>
        <dbReference type="ARBA" id="ARBA00022989"/>
    </source>
</evidence>
<dbReference type="GO" id="GO:0005886">
    <property type="term" value="C:plasma membrane"/>
    <property type="evidence" value="ECO:0007669"/>
    <property type="project" value="UniProtKB-SubCell"/>
</dbReference>
<evidence type="ECO:0008006" key="8">
    <source>
        <dbReference type="Google" id="ProtNLM"/>
    </source>
</evidence>
<proteinExistence type="predicted"/>
<gene>
    <name evidence="7" type="ORF">S01H4_32310</name>
</gene>
<dbReference type="EMBL" id="BART01016873">
    <property type="protein sequence ID" value="GAG87246.1"/>
    <property type="molecule type" value="Genomic_DNA"/>
</dbReference>
<accession>X1CSK5</accession>
<keyword evidence="2" id="KW-1003">Cell membrane</keyword>
<evidence type="ECO:0000256" key="2">
    <source>
        <dbReference type="ARBA" id="ARBA00022475"/>
    </source>
</evidence>
<feature type="transmembrane region" description="Helical" evidence="6">
    <location>
        <begin position="89"/>
        <end position="113"/>
    </location>
</feature>
<comment type="caution">
    <text evidence="7">The sequence shown here is derived from an EMBL/GenBank/DDBJ whole genome shotgun (WGS) entry which is preliminary data.</text>
</comment>
<evidence type="ECO:0000256" key="6">
    <source>
        <dbReference type="SAM" id="Phobius"/>
    </source>
</evidence>
<evidence type="ECO:0000256" key="1">
    <source>
        <dbReference type="ARBA" id="ARBA00004651"/>
    </source>
</evidence>
<sequence>MLAGSLLGPTDAGLLRLARQFSTLLSQPAGMIRQVVFPDLTRSWTQGSSDFKLVVYRTALLAGGLGLFFVMAGYFFGEILLGALIGNEFVAAAPVLTLLLLASTFDLTASSLRSAAYAIGHAGKVLRLYVVSAVIYVTLFIVLTLQVGLIGAGLAACAAALLRPLTMAVIIGKSMRSRAV</sequence>
<feature type="transmembrane region" description="Helical" evidence="6">
    <location>
        <begin position="54"/>
        <end position="77"/>
    </location>
</feature>
<comment type="subcellular location">
    <subcellularLocation>
        <location evidence="1">Cell membrane</location>
        <topology evidence="1">Multi-pass membrane protein</topology>
    </subcellularLocation>
</comment>
<keyword evidence="5 6" id="KW-0472">Membrane</keyword>
<dbReference type="PANTHER" id="PTHR30250">
    <property type="entry name" value="PST FAMILY PREDICTED COLANIC ACID TRANSPORTER"/>
    <property type="match status" value="1"/>
</dbReference>
<feature type="transmembrane region" description="Helical" evidence="6">
    <location>
        <begin position="125"/>
        <end position="143"/>
    </location>
</feature>
<organism evidence="7">
    <name type="scientific">marine sediment metagenome</name>
    <dbReference type="NCBI Taxonomy" id="412755"/>
    <lineage>
        <taxon>unclassified sequences</taxon>
        <taxon>metagenomes</taxon>
        <taxon>ecological metagenomes</taxon>
    </lineage>
</organism>
<dbReference type="PANTHER" id="PTHR30250:SF11">
    <property type="entry name" value="O-ANTIGEN TRANSPORTER-RELATED"/>
    <property type="match status" value="1"/>
</dbReference>
<dbReference type="InterPro" id="IPR050833">
    <property type="entry name" value="Poly_Biosynth_Transport"/>
</dbReference>
<name>X1CSK5_9ZZZZ</name>
<feature type="transmembrane region" description="Helical" evidence="6">
    <location>
        <begin position="149"/>
        <end position="171"/>
    </location>
</feature>
<reference evidence="7" key="1">
    <citation type="journal article" date="2014" name="Front. Microbiol.">
        <title>High frequency of phylogenetically diverse reductive dehalogenase-homologous genes in deep subseafloor sedimentary metagenomes.</title>
        <authorList>
            <person name="Kawai M."/>
            <person name="Futagami T."/>
            <person name="Toyoda A."/>
            <person name="Takaki Y."/>
            <person name="Nishi S."/>
            <person name="Hori S."/>
            <person name="Arai W."/>
            <person name="Tsubouchi T."/>
            <person name="Morono Y."/>
            <person name="Uchiyama I."/>
            <person name="Ito T."/>
            <person name="Fujiyama A."/>
            <person name="Inagaki F."/>
            <person name="Takami H."/>
        </authorList>
    </citation>
    <scope>NUCLEOTIDE SEQUENCE</scope>
    <source>
        <strain evidence="7">Expedition CK06-06</strain>
    </source>
</reference>
<evidence type="ECO:0000313" key="7">
    <source>
        <dbReference type="EMBL" id="GAG87246.1"/>
    </source>
</evidence>
<evidence type="ECO:0000256" key="5">
    <source>
        <dbReference type="ARBA" id="ARBA00023136"/>
    </source>
</evidence>
<keyword evidence="4 6" id="KW-1133">Transmembrane helix</keyword>
<protein>
    <recommendedName>
        <fullName evidence="8">Polysaccharide biosynthesis protein C-terminal domain-containing protein</fullName>
    </recommendedName>
</protein>
<dbReference type="AlphaFoldDB" id="X1CSK5"/>
<evidence type="ECO:0000256" key="3">
    <source>
        <dbReference type="ARBA" id="ARBA00022692"/>
    </source>
</evidence>
<keyword evidence="3 6" id="KW-0812">Transmembrane</keyword>